<dbReference type="AlphaFoldDB" id="A0A1Y6CTB1"/>
<organism evidence="2 3">
    <name type="scientific">Methylomagnum ishizawai</name>
    <dbReference type="NCBI Taxonomy" id="1760988"/>
    <lineage>
        <taxon>Bacteria</taxon>
        <taxon>Pseudomonadati</taxon>
        <taxon>Pseudomonadota</taxon>
        <taxon>Gammaproteobacteria</taxon>
        <taxon>Methylococcales</taxon>
        <taxon>Methylococcaceae</taxon>
        <taxon>Methylomagnum</taxon>
    </lineage>
</organism>
<evidence type="ECO:0000313" key="3">
    <source>
        <dbReference type="Proteomes" id="UP000192923"/>
    </source>
</evidence>
<proteinExistence type="predicted"/>
<dbReference type="Proteomes" id="UP000192923">
    <property type="component" value="Unassembled WGS sequence"/>
</dbReference>
<accession>A0A1Y6CTB1</accession>
<dbReference type="RefSeq" id="WP_085210804.1">
    <property type="nucleotide sequence ID" value="NZ_FXAM01000001.1"/>
</dbReference>
<dbReference type="STRING" id="1760988.SAMN02949497_1184"/>
<sequence length="379" mass="39357">MTFQIKDAVSIAASHINLARSMQDRVTDFGVGSKARTLLEAPAIELDMLYQAMFHGLLEAIEVSVYQSFGFGQLPASAAYNFVRFAVDAAPDAPITIPAGTQVQVLGGTVKYVTRTAATLTAPATSVSVLAYCDTAGSVGNTAADTITEWADTPVDGIAAITNPAAFVNGADLETADARKARFQAYIQSLGKGQVAALRYAALQCVLADDTGTVIERVAYAYVDEPWEAEPDTYPIGLVNVYIHNGAGATSAGLVALVKRTIDGYWADADTPVMGWKAAGAHVDVYAASEIGVNVTGVLALADGHAAASVIAAARAATTTYIQSIPQGGTFVLSELVARLKRDIAGVASVIISLPDNTDIGFAPGQKPMPGTITLTVDP</sequence>
<name>A0A1Y6CTB1_9GAMM</name>
<feature type="domain" description="Baseplate protein J-like barrel" evidence="1">
    <location>
        <begin position="84"/>
        <end position="170"/>
    </location>
</feature>
<keyword evidence="3" id="KW-1185">Reference proteome</keyword>
<reference evidence="2 3" key="1">
    <citation type="submission" date="2016-12" db="EMBL/GenBank/DDBJ databases">
        <authorList>
            <person name="Song W.-J."/>
            <person name="Kurnit D.M."/>
        </authorList>
    </citation>
    <scope>NUCLEOTIDE SEQUENCE [LARGE SCALE GENOMIC DNA]</scope>
    <source>
        <strain evidence="2 3">175</strain>
    </source>
</reference>
<evidence type="ECO:0000313" key="2">
    <source>
        <dbReference type="EMBL" id="SMF93889.1"/>
    </source>
</evidence>
<evidence type="ECO:0000259" key="1">
    <source>
        <dbReference type="Pfam" id="PF04865"/>
    </source>
</evidence>
<dbReference type="Pfam" id="PF04865">
    <property type="entry name" value="Baseplate_J"/>
    <property type="match status" value="1"/>
</dbReference>
<dbReference type="EMBL" id="FXAM01000001">
    <property type="protein sequence ID" value="SMF93889.1"/>
    <property type="molecule type" value="Genomic_DNA"/>
</dbReference>
<dbReference type="OrthoDB" id="7107854at2"/>
<gene>
    <name evidence="2" type="ORF">SAMN02949497_1184</name>
</gene>
<protein>
    <submittedName>
        <fullName evidence="2">Uncharacterized phage protein gp47/JayE</fullName>
    </submittedName>
</protein>
<dbReference type="InterPro" id="IPR006949">
    <property type="entry name" value="Barrel_Baseplate_J-like"/>
</dbReference>